<organism evidence="2 3">
    <name type="scientific">Cladophialophora chaetospira</name>
    <dbReference type="NCBI Taxonomy" id="386627"/>
    <lineage>
        <taxon>Eukaryota</taxon>
        <taxon>Fungi</taxon>
        <taxon>Dikarya</taxon>
        <taxon>Ascomycota</taxon>
        <taxon>Pezizomycotina</taxon>
        <taxon>Eurotiomycetes</taxon>
        <taxon>Chaetothyriomycetidae</taxon>
        <taxon>Chaetothyriales</taxon>
        <taxon>Herpotrichiellaceae</taxon>
        <taxon>Cladophialophora</taxon>
    </lineage>
</organism>
<feature type="compositionally biased region" description="Low complexity" evidence="1">
    <location>
        <begin position="205"/>
        <end position="221"/>
    </location>
</feature>
<dbReference type="Proteomes" id="UP001172673">
    <property type="component" value="Unassembled WGS sequence"/>
</dbReference>
<evidence type="ECO:0000256" key="1">
    <source>
        <dbReference type="SAM" id="MobiDB-lite"/>
    </source>
</evidence>
<evidence type="ECO:0000313" key="2">
    <source>
        <dbReference type="EMBL" id="KAJ9611360.1"/>
    </source>
</evidence>
<reference evidence="2" key="1">
    <citation type="submission" date="2022-10" db="EMBL/GenBank/DDBJ databases">
        <title>Culturing micro-colonial fungi from biological soil crusts in the Mojave desert and describing Neophaeococcomyces mojavensis, and introducing the new genera and species Taxawa tesnikishii.</title>
        <authorList>
            <person name="Kurbessoian T."/>
            <person name="Stajich J.E."/>
        </authorList>
    </citation>
    <scope>NUCLEOTIDE SEQUENCE</scope>
    <source>
        <strain evidence="2">TK_41</strain>
    </source>
</reference>
<dbReference type="EMBL" id="JAPDRK010000006">
    <property type="protein sequence ID" value="KAJ9611360.1"/>
    <property type="molecule type" value="Genomic_DNA"/>
</dbReference>
<feature type="region of interest" description="Disordered" evidence="1">
    <location>
        <begin position="169"/>
        <end position="226"/>
    </location>
</feature>
<comment type="caution">
    <text evidence="2">The sequence shown here is derived from an EMBL/GenBank/DDBJ whole genome shotgun (WGS) entry which is preliminary data.</text>
</comment>
<feature type="compositionally biased region" description="Polar residues" evidence="1">
    <location>
        <begin position="106"/>
        <end position="116"/>
    </location>
</feature>
<name>A0AA39CKA1_9EURO</name>
<sequence length="330" mass="35645">MSEIEAPKQSSKRRHSIDDVERAAKKKKSPIVMTIKDEAIMSFNEGDTEAAERTIISHVNLVNEVGVPGKTEWFRRKPLLGFGARRAGLVPPQPLAPTSVPFGTTPEGSAIQNNGGKNEGPDYGFLDDLDKRVVQSEDQEQGPSGMVKPGKLTFGPLIQRHSAGAGMRTEHLNNNHRGERAPPERPGEQSLTDPSHGPQSRPLTDESSPPSTPELSSGPSSCRHTQPQLLSPFAWSQEDSFMRDFMEIAGKEAGKEVYQCCLSDIRDWARKGGKGRLFQARGTLALTVALTAVISLGAEGAKSLGVEVEDGDFAGIIGSDCDDDCRCGAW</sequence>
<dbReference type="AlphaFoldDB" id="A0AA39CKA1"/>
<feature type="region of interest" description="Disordered" evidence="1">
    <location>
        <begin position="106"/>
        <end position="126"/>
    </location>
</feature>
<proteinExistence type="predicted"/>
<keyword evidence="3" id="KW-1185">Reference proteome</keyword>
<feature type="compositionally biased region" description="Basic and acidic residues" evidence="1">
    <location>
        <begin position="169"/>
        <end position="187"/>
    </location>
</feature>
<accession>A0AA39CKA1</accession>
<protein>
    <submittedName>
        <fullName evidence="2">Uncharacterized protein</fullName>
    </submittedName>
</protein>
<evidence type="ECO:0000313" key="3">
    <source>
        <dbReference type="Proteomes" id="UP001172673"/>
    </source>
</evidence>
<gene>
    <name evidence="2" type="ORF">H2200_004544</name>
</gene>
<feature type="region of interest" description="Disordered" evidence="1">
    <location>
        <begin position="1"/>
        <end position="28"/>
    </location>
</feature>